<dbReference type="SUPFAM" id="SSF52540">
    <property type="entry name" value="P-loop containing nucleoside triphosphate hydrolases"/>
    <property type="match status" value="1"/>
</dbReference>
<dbReference type="Gene3D" id="3.40.50.300">
    <property type="entry name" value="P-loop containing nucleotide triphosphate hydrolases"/>
    <property type="match status" value="1"/>
</dbReference>
<protein>
    <recommendedName>
        <fullName evidence="11 12">DNA repair protein RadA</fullName>
    </recommendedName>
</protein>
<dbReference type="InterPro" id="IPR003593">
    <property type="entry name" value="AAA+_ATPase"/>
</dbReference>
<feature type="region of interest" description="Lon-protease-like" evidence="11">
    <location>
        <begin position="352"/>
        <end position="460"/>
    </location>
</feature>
<dbReference type="AlphaFoldDB" id="A0AAJ1AHE7"/>
<keyword evidence="10 11" id="KW-0234">DNA repair</keyword>
<dbReference type="NCBIfam" id="TIGR00416">
    <property type="entry name" value="sms"/>
    <property type="match status" value="1"/>
</dbReference>
<dbReference type="InterPro" id="IPR020588">
    <property type="entry name" value="RecA_ATP-bd"/>
</dbReference>
<keyword evidence="5" id="KW-0378">Hydrolase</keyword>
<evidence type="ECO:0000256" key="1">
    <source>
        <dbReference type="ARBA" id="ARBA00022723"/>
    </source>
</evidence>
<dbReference type="SUPFAM" id="SSF54211">
    <property type="entry name" value="Ribosomal protein S5 domain 2-like"/>
    <property type="match status" value="1"/>
</dbReference>
<dbReference type="GO" id="GO:0008270">
    <property type="term" value="F:zinc ion binding"/>
    <property type="evidence" value="ECO:0007669"/>
    <property type="project" value="UniProtKB-KW"/>
</dbReference>
<evidence type="ECO:0000313" key="16">
    <source>
        <dbReference type="Proteomes" id="UP001197609"/>
    </source>
</evidence>
<evidence type="ECO:0000256" key="12">
    <source>
        <dbReference type="NCBIfam" id="TIGR00416"/>
    </source>
</evidence>
<keyword evidence="2 11" id="KW-0547">Nucleotide-binding</keyword>
<dbReference type="Pfam" id="PF18073">
    <property type="entry name" value="Zn_ribbon_LapB"/>
    <property type="match status" value="1"/>
</dbReference>
<dbReference type="PRINTS" id="PR01874">
    <property type="entry name" value="DNAREPAIRADA"/>
</dbReference>
<feature type="binding site" evidence="11">
    <location>
        <begin position="96"/>
        <end position="103"/>
    </location>
    <ligand>
        <name>ATP</name>
        <dbReference type="ChEBI" id="CHEBI:30616"/>
    </ligand>
</feature>
<dbReference type="PANTHER" id="PTHR32472">
    <property type="entry name" value="DNA REPAIR PROTEIN RADA"/>
    <property type="match status" value="1"/>
</dbReference>
<keyword evidence="6 13" id="KW-0862">Zinc</keyword>
<dbReference type="GO" id="GO:0005524">
    <property type="term" value="F:ATP binding"/>
    <property type="evidence" value="ECO:0007669"/>
    <property type="project" value="UniProtKB-UniRule"/>
</dbReference>
<evidence type="ECO:0000313" key="15">
    <source>
        <dbReference type="EMBL" id="MBZ0159804.1"/>
    </source>
</evidence>
<evidence type="ECO:0000256" key="10">
    <source>
        <dbReference type="ARBA" id="ARBA00023204"/>
    </source>
</evidence>
<dbReference type="Pfam" id="PF13481">
    <property type="entry name" value="AAA_25"/>
    <property type="match status" value="1"/>
</dbReference>
<proteinExistence type="inferred from homology"/>
<sequence>MAKSLSHYLCQNCGYQTARWMGRCPDCGEWGGLLEECATSERHRGRSDGAPPAPYLATPITAVDIRALHRVSTGLAELDRVLGGGIVPGSFVLLSGDPGIGKSTLLLQASMQIAKGEGIVLYVSGEESLQQTRSRASRLGQLSDRLLLLAETSLQVILDQTDRIRPTILVIDSIQTIASEELESPPGSFSQVREAVFRLMTLAKEKEISTVVIGHITKEGAIAGPKAMEHLVDAVVFMEGEEHQIHRLLRAVKNRFGPTPEVGVFEMTATGLQELENPSEVFLAQRPSGAPGSVVIPTMEGSRPLLVELQALVAAPSAAIPRRVFNGVDSNRGVLLLAVLEKRLGLPLSACDVYVNIVGGVRVGETAADLGVAVAVLSSARNLLLDPGLCVFGEIGLAGEVRAVPMAERRLEEAARLGLSHCLMPRHNLDRTQSDFSSLRVSGLYTLEELAEKLEIRQMV</sequence>
<accession>A0AAJ1AHE7</accession>
<dbReference type="GO" id="GO:0016787">
    <property type="term" value="F:hydrolase activity"/>
    <property type="evidence" value="ECO:0007669"/>
    <property type="project" value="UniProtKB-KW"/>
</dbReference>
<keyword evidence="8 11" id="KW-0346">Stress response</keyword>
<dbReference type="CDD" id="cd01121">
    <property type="entry name" value="RadA_SMS_N"/>
    <property type="match status" value="1"/>
</dbReference>
<evidence type="ECO:0000256" key="9">
    <source>
        <dbReference type="ARBA" id="ARBA00023125"/>
    </source>
</evidence>
<comment type="similarity">
    <text evidence="11 13">Belongs to the RecA family. RadA subfamily.</text>
</comment>
<evidence type="ECO:0000256" key="13">
    <source>
        <dbReference type="RuleBase" id="RU003555"/>
    </source>
</evidence>
<dbReference type="GO" id="GO:0140664">
    <property type="term" value="F:ATP-dependent DNA damage sensor activity"/>
    <property type="evidence" value="ECO:0007669"/>
    <property type="project" value="InterPro"/>
</dbReference>
<dbReference type="Proteomes" id="UP001197609">
    <property type="component" value="Unassembled WGS sequence"/>
</dbReference>
<dbReference type="InterPro" id="IPR027417">
    <property type="entry name" value="P-loop_NTPase"/>
</dbReference>
<keyword evidence="1 11" id="KW-0479">Metal-binding</keyword>
<keyword evidence="3 11" id="KW-0227">DNA damage</keyword>
<dbReference type="FunFam" id="3.40.50.300:FF:000050">
    <property type="entry name" value="DNA repair protein RadA"/>
    <property type="match status" value="1"/>
</dbReference>
<comment type="caution">
    <text evidence="15">The sequence shown here is derived from an EMBL/GenBank/DDBJ whole genome shotgun (WGS) entry which is preliminary data.</text>
</comment>
<dbReference type="InterPro" id="IPR014721">
    <property type="entry name" value="Ribsml_uS5_D2-typ_fold_subgr"/>
</dbReference>
<evidence type="ECO:0000256" key="4">
    <source>
        <dbReference type="ARBA" id="ARBA00022771"/>
    </source>
</evidence>
<evidence type="ECO:0000256" key="6">
    <source>
        <dbReference type="ARBA" id="ARBA00022833"/>
    </source>
</evidence>
<dbReference type="InterPro" id="IPR020568">
    <property type="entry name" value="Ribosomal_Su5_D2-typ_SF"/>
</dbReference>
<organism evidence="15 16">
    <name type="scientific">Candidatus Methylomirabilis tolerans</name>
    <dbReference type="NCBI Taxonomy" id="3123416"/>
    <lineage>
        <taxon>Bacteria</taxon>
        <taxon>Candidatus Methylomirabilota</taxon>
        <taxon>Candidatus Methylomirabilia</taxon>
        <taxon>Candidatus Methylomirabilales</taxon>
        <taxon>Candidatus Methylomirabilaceae</taxon>
        <taxon>Candidatus Methylomirabilis</taxon>
    </lineage>
</organism>
<keyword evidence="9 11" id="KW-0238">DNA-binding</keyword>
<dbReference type="PROSITE" id="PS50162">
    <property type="entry name" value="RECA_2"/>
    <property type="match status" value="1"/>
</dbReference>
<comment type="domain">
    <text evidence="11">The middle region has homology to RecA with ATPase motifs including the RadA KNRFG motif, while the C-terminus is homologous to Lon protease.</text>
</comment>
<evidence type="ECO:0000256" key="8">
    <source>
        <dbReference type="ARBA" id="ARBA00023016"/>
    </source>
</evidence>
<dbReference type="GO" id="GO:0005829">
    <property type="term" value="C:cytosol"/>
    <property type="evidence" value="ECO:0007669"/>
    <property type="project" value="TreeGrafter"/>
</dbReference>
<comment type="function">
    <text evidence="11">Plays a role in repairing double-strand DNA breaks, probably involving stabilizing or processing branched DNA or blocked replication forks.</text>
</comment>
<feature type="short sequence motif" description="RadA KNRFG motif" evidence="11">
    <location>
        <begin position="253"/>
        <end position="257"/>
    </location>
</feature>
<gene>
    <name evidence="11 15" type="primary">radA</name>
    <name evidence="15" type="ORF">K8G79_06695</name>
</gene>
<dbReference type="HAMAP" id="MF_01498">
    <property type="entry name" value="RadA_bact"/>
    <property type="match status" value="1"/>
</dbReference>
<dbReference type="PANTHER" id="PTHR32472:SF10">
    <property type="entry name" value="DNA REPAIR PROTEIN RADA-LIKE PROTEIN"/>
    <property type="match status" value="1"/>
</dbReference>
<dbReference type="EMBL" id="JAIOIU010000081">
    <property type="protein sequence ID" value="MBZ0159804.1"/>
    <property type="molecule type" value="Genomic_DNA"/>
</dbReference>
<evidence type="ECO:0000256" key="5">
    <source>
        <dbReference type="ARBA" id="ARBA00022801"/>
    </source>
</evidence>
<evidence type="ECO:0000256" key="11">
    <source>
        <dbReference type="HAMAP-Rule" id="MF_01498"/>
    </source>
</evidence>
<keyword evidence="7 11" id="KW-0067">ATP-binding</keyword>
<comment type="function">
    <text evidence="13">DNA-dependent ATPase involved in processing of recombination intermediates, plays a role in repairing DNA breaks. Stimulates the branch migration of RecA-mediated strand transfer reactions, allowing the 3' invading strand to extend heteroduplex DNA faster. Binds ssDNA in the presence of ADP but not other nucleotides, has ATPase activity that is stimulated by ssDNA and various branched DNA structures, but inhibited by SSB. Does not have RecA's homology-searching function.</text>
</comment>
<evidence type="ECO:0000256" key="2">
    <source>
        <dbReference type="ARBA" id="ARBA00022741"/>
    </source>
</evidence>
<evidence type="ECO:0000256" key="3">
    <source>
        <dbReference type="ARBA" id="ARBA00022763"/>
    </source>
</evidence>
<dbReference type="InterPro" id="IPR004504">
    <property type="entry name" value="DNA_repair_RadA"/>
</dbReference>
<feature type="domain" description="RecA family profile 1" evidence="14">
    <location>
        <begin position="67"/>
        <end position="216"/>
    </location>
</feature>
<dbReference type="SMART" id="SM00382">
    <property type="entry name" value="AAA"/>
    <property type="match status" value="1"/>
</dbReference>
<dbReference type="Gene3D" id="3.30.230.10">
    <property type="match status" value="1"/>
</dbReference>
<name>A0AAJ1AHE7_9BACT</name>
<dbReference type="InterPro" id="IPR041166">
    <property type="entry name" value="Rubredoxin_2"/>
</dbReference>
<evidence type="ECO:0000256" key="7">
    <source>
        <dbReference type="ARBA" id="ARBA00022840"/>
    </source>
</evidence>
<dbReference type="GO" id="GO:0000725">
    <property type="term" value="P:recombinational repair"/>
    <property type="evidence" value="ECO:0007669"/>
    <property type="project" value="UniProtKB-UniRule"/>
</dbReference>
<keyword evidence="4 13" id="KW-0863">Zinc-finger</keyword>
<dbReference type="GO" id="GO:0003684">
    <property type="term" value="F:damaged DNA binding"/>
    <property type="evidence" value="ECO:0007669"/>
    <property type="project" value="InterPro"/>
</dbReference>
<reference evidence="15 16" key="1">
    <citation type="journal article" date="2021" name="bioRxiv">
        <title>Unraveling nitrogen, sulfur and carbon metabolic pathways and microbial community transcriptional responses to substrate deprivation and toxicity stresses in a bioreactor mimicking anoxic brackish coastal sediment conditions.</title>
        <authorList>
            <person name="Martins P.D."/>
            <person name="Echeveste M.J."/>
            <person name="Arshad A."/>
            <person name="Kurth J."/>
            <person name="Ouboter H."/>
            <person name="Jetten M.S.M."/>
            <person name="Welte C.U."/>
        </authorList>
    </citation>
    <scope>NUCLEOTIDE SEQUENCE [LARGE SCALE GENOMIC DNA]</scope>
    <source>
        <strain evidence="15">MAG_38</strain>
    </source>
</reference>
<evidence type="ECO:0000259" key="14">
    <source>
        <dbReference type="PROSITE" id="PS50162"/>
    </source>
</evidence>